<evidence type="ECO:0000256" key="2">
    <source>
        <dbReference type="ARBA" id="ARBA00022454"/>
    </source>
</evidence>
<keyword evidence="11" id="KW-1185">Reference proteome</keyword>
<feature type="region of interest" description="Disordered" evidence="8">
    <location>
        <begin position="23"/>
        <end position="61"/>
    </location>
</feature>
<feature type="coiled-coil region" evidence="7">
    <location>
        <begin position="171"/>
        <end position="254"/>
    </location>
</feature>
<dbReference type="GO" id="GO:0000786">
    <property type="term" value="C:nucleosome"/>
    <property type="evidence" value="ECO:0007669"/>
    <property type="project" value="InterPro"/>
</dbReference>
<evidence type="ECO:0000313" key="11">
    <source>
        <dbReference type="Proteomes" id="UP001215151"/>
    </source>
</evidence>
<dbReference type="Proteomes" id="UP001215151">
    <property type="component" value="Unassembled WGS sequence"/>
</dbReference>
<evidence type="ECO:0000313" key="10">
    <source>
        <dbReference type="EMBL" id="KAJ8487975.1"/>
    </source>
</evidence>
<sequence length="578" mass="63548">MTPPIATAQLYAGVLALALEDTEGGLERAERPHSNDSDKAGKGSGKSKSGKAFADAGKSRSAKAGLQFPAGRVHRLLKKGNYAQRVGASAPVLELAGNAAHDNKKQRTVPWHLQLAIRNDEESSWEQDQRPLVEEPERLRLQITEHARKHDAISARLQTAATERLQIDNDIKHWNAKAATEREKLAAAEEVAKTLEEEFEAWTAKAEHYCERFPNLRKAGVVKRSLDAMQAALVERERKQGASIEEIADELRKKDVALMDGCEDGDSCTEFLEQRQSPQEVGQELEGAPFICPLSPTRLSSDEEDVLPEALLARCLDVLRVLLPSERDLIRVVAEVVHELRDPSDPKADAEAEAAMKGDMDDAETEMGSPRRPQRPQLPKLATEMNPEEKAQADAVDLRCLALCIGMLERVNSTFEENSTLEGILGELIVPAVKRREMALPEKGLTSLGLFCLIARRMALSSFQLFLSQVQSALEVLKIRVLQIIFDILTVHGGAFLRPGSANGDKIVDFCCSCSRRRSFSACRRSSLQSTAHIAPHSPPACGYSIGTCVMKVWRQVCALWMGGGDDDSGSEHGVEEQ</sequence>
<evidence type="ECO:0000256" key="7">
    <source>
        <dbReference type="SAM" id="Coils"/>
    </source>
</evidence>
<evidence type="ECO:0000259" key="9">
    <source>
        <dbReference type="Pfam" id="PF12719"/>
    </source>
</evidence>
<dbReference type="GO" id="GO:0007076">
    <property type="term" value="P:mitotic chromosome condensation"/>
    <property type="evidence" value="ECO:0007669"/>
    <property type="project" value="InterPro"/>
</dbReference>
<dbReference type="GO" id="GO:0051301">
    <property type="term" value="P:cell division"/>
    <property type="evidence" value="ECO:0007669"/>
    <property type="project" value="UniProtKB-KW"/>
</dbReference>
<keyword evidence="4" id="KW-0498">Mitosis</keyword>
<dbReference type="PRINTS" id="PR00620">
    <property type="entry name" value="HISTONEH2A"/>
</dbReference>
<evidence type="ECO:0000256" key="6">
    <source>
        <dbReference type="ARBA" id="ARBA00023306"/>
    </source>
</evidence>
<feature type="compositionally biased region" description="Basic and acidic residues" evidence="8">
    <location>
        <begin position="25"/>
        <end position="41"/>
    </location>
</feature>
<dbReference type="GO" id="GO:0046982">
    <property type="term" value="F:protein heterodimerization activity"/>
    <property type="evidence" value="ECO:0007669"/>
    <property type="project" value="InterPro"/>
</dbReference>
<dbReference type="GO" id="GO:0003677">
    <property type="term" value="F:DNA binding"/>
    <property type="evidence" value="ECO:0007669"/>
    <property type="project" value="InterPro"/>
</dbReference>
<feature type="domain" description="Nuclear condensin complex subunit 3 C-terminal" evidence="9">
    <location>
        <begin position="399"/>
        <end position="505"/>
    </location>
</feature>
<comment type="subcellular location">
    <subcellularLocation>
        <location evidence="1">Chromosome</location>
    </subcellularLocation>
</comment>
<dbReference type="InterPro" id="IPR027165">
    <property type="entry name" value="CND3"/>
</dbReference>
<dbReference type="GO" id="GO:0030527">
    <property type="term" value="F:structural constituent of chromatin"/>
    <property type="evidence" value="ECO:0007669"/>
    <property type="project" value="InterPro"/>
</dbReference>
<keyword evidence="6" id="KW-0131">Cell cycle</keyword>
<gene>
    <name evidence="10" type="ORF">ONZ51_g3857</name>
</gene>
<reference evidence="10" key="1">
    <citation type="submission" date="2022-11" db="EMBL/GenBank/DDBJ databases">
        <title>Genome Sequence of Cubamyces cubensis.</title>
        <authorList>
            <person name="Buettner E."/>
        </authorList>
    </citation>
    <scope>NUCLEOTIDE SEQUENCE</scope>
    <source>
        <strain evidence="10">MPL-01</strain>
    </source>
</reference>
<dbReference type="InterPro" id="IPR002119">
    <property type="entry name" value="Histone_H2A"/>
</dbReference>
<comment type="caution">
    <text evidence="10">The sequence shown here is derived from an EMBL/GenBank/DDBJ whole genome shotgun (WGS) entry which is preliminary data.</text>
</comment>
<proteinExistence type="predicted"/>
<dbReference type="GO" id="GO:0000796">
    <property type="term" value="C:condensin complex"/>
    <property type="evidence" value="ECO:0007669"/>
    <property type="project" value="InterPro"/>
</dbReference>
<evidence type="ECO:0000256" key="3">
    <source>
        <dbReference type="ARBA" id="ARBA00022618"/>
    </source>
</evidence>
<dbReference type="EMBL" id="JAPEVG010000070">
    <property type="protein sequence ID" value="KAJ8487975.1"/>
    <property type="molecule type" value="Genomic_DNA"/>
</dbReference>
<evidence type="ECO:0000256" key="1">
    <source>
        <dbReference type="ARBA" id="ARBA00004286"/>
    </source>
</evidence>
<feature type="compositionally biased region" description="Low complexity" evidence="8">
    <location>
        <begin position="46"/>
        <end position="56"/>
    </location>
</feature>
<dbReference type="Gene3D" id="1.10.20.10">
    <property type="entry name" value="Histone, subunit A"/>
    <property type="match status" value="1"/>
</dbReference>
<keyword evidence="5" id="KW-0226">DNA condensation</keyword>
<keyword evidence="2" id="KW-0158">Chromosome</keyword>
<dbReference type="AlphaFoldDB" id="A0AAD7TWY2"/>
<evidence type="ECO:0000256" key="5">
    <source>
        <dbReference type="ARBA" id="ARBA00023067"/>
    </source>
</evidence>
<name>A0AAD7TWY2_9APHY</name>
<evidence type="ECO:0000256" key="4">
    <source>
        <dbReference type="ARBA" id="ARBA00022776"/>
    </source>
</evidence>
<feature type="compositionally biased region" description="Basic and acidic residues" evidence="8">
    <location>
        <begin position="342"/>
        <end position="360"/>
    </location>
</feature>
<accession>A0AAD7TWY2</accession>
<feature type="region of interest" description="Disordered" evidence="8">
    <location>
        <begin position="342"/>
        <end position="388"/>
    </location>
</feature>
<dbReference type="InterPro" id="IPR025977">
    <property type="entry name" value="Cnd3_C"/>
</dbReference>
<dbReference type="SMART" id="SM00414">
    <property type="entry name" value="H2A"/>
    <property type="match status" value="1"/>
</dbReference>
<dbReference type="PANTHER" id="PTHR14418:SF5">
    <property type="entry name" value="CONDENSIN COMPLEX SUBUNIT 3"/>
    <property type="match status" value="1"/>
</dbReference>
<dbReference type="InterPro" id="IPR009072">
    <property type="entry name" value="Histone-fold"/>
</dbReference>
<protein>
    <recommendedName>
        <fullName evidence="9">Nuclear condensin complex subunit 3 C-terminal domain-containing protein</fullName>
    </recommendedName>
</protein>
<dbReference type="Pfam" id="PF12719">
    <property type="entry name" value="Cnd3"/>
    <property type="match status" value="1"/>
</dbReference>
<dbReference type="SUPFAM" id="SSF47113">
    <property type="entry name" value="Histone-fold"/>
    <property type="match status" value="1"/>
</dbReference>
<keyword evidence="7" id="KW-0175">Coiled coil</keyword>
<organism evidence="10 11">
    <name type="scientific">Trametes cubensis</name>
    <dbReference type="NCBI Taxonomy" id="1111947"/>
    <lineage>
        <taxon>Eukaryota</taxon>
        <taxon>Fungi</taxon>
        <taxon>Dikarya</taxon>
        <taxon>Basidiomycota</taxon>
        <taxon>Agaricomycotina</taxon>
        <taxon>Agaricomycetes</taxon>
        <taxon>Polyporales</taxon>
        <taxon>Polyporaceae</taxon>
        <taxon>Trametes</taxon>
    </lineage>
</organism>
<dbReference type="GO" id="GO:0000793">
    <property type="term" value="C:condensed chromosome"/>
    <property type="evidence" value="ECO:0007669"/>
    <property type="project" value="TreeGrafter"/>
</dbReference>
<keyword evidence="3" id="KW-0132">Cell division</keyword>
<dbReference type="PANTHER" id="PTHR14418">
    <property type="entry name" value="CONDENSIN COMPLEX SUBUNIT 3-RELATED"/>
    <property type="match status" value="1"/>
</dbReference>
<dbReference type="CDD" id="cd00074">
    <property type="entry name" value="HFD_H2A"/>
    <property type="match status" value="1"/>
</dbReference>
<evidence type="ECO:0000256" key="8">
    <source>
        <dbReference type="SAM" id="MobiDB-lite"/>
    </source>
</evidence>